<name>A0A9D1F1X0_9BACT</name>
<evidence type="ECO:0000256" key="5">
    <source>
        <dbReference type="RuleBase" id="RU004508"/>
    </source>
</evidence>
<dbReference type="GO" id="GO:0008483">
    <property type="term" value="F:transaminase activity"/>
    <property type="evidence" value="ECO:0007669"/>
    <property type="project" value="UniProtKB-KW"/>
</dbReference>
<dbReference type="InterPro" id="IPR015422">
    <property type="entry name" value="PyrdxlP-dep_Trfase_small"/>
</dbReference>
<accession>A0A9D1F1X0</accession>
<keyword evidence="6" id="KW-0808">Transferase</keyword>
<dbReference type="PANTHER" id="PTHR30244">
    <property type="entry name" value="TRANSAMINASE"/>
    <property type="match status" value="1"/>
</dbReference>
<evidence type="ECO:0000256" key="3">
    <source>
        <dbReference type="PIRSR" id="PIRSR000390-1"/>
    </source>
</evidence>
<evidence type="ECO:0000313" key="7">
    <source>
        <dbReference type="Proteomes" id="UP000823928"/>
    </source>
</evidence>
<dbReference type="InterPro" id="IPR015424">
    <property type="entry name" value="PyrdxlP-dep_Trfase"/>
</dbReference>
<evidence type="ECO:0000313" key="6">
    <source>
        <dbReference type="EMBL" id="HIS37467.1"/>
    </source>
</evidence>
<evidence type="ECO:0000256" key="1">
    <source>
        <dbReference type="ARBA" id="ARBA00022898"/>
    </source>
</evidence>
<gene>
    <name evidence="6" type="ORF">IAC10_12750</name>
</gene>
<dbReference type="EMBL" id="DVIU01000260">
    <property type="protein sequence ID" value="HIS37467.1"/>
    <property type="molecule type" value="Genomic_DNA"/>
</dbReference>
<dbReference type="GO" id="GO:0000271">
    <property type="term" value="P:polysaccharide biosynthetic process"/>
    <property type="evidence" value="ECO:0007669"/>
    <property type="project" value="TreeGrafter"/>
</dbReference>
<dbReference type="Gene3D" id="3.40.640.10">
    <property type="entry name" value="Type I PLP-dependent aspartate aminotransferase-like (Major domain)"/>
    <property type="match status" value="1"/>
</dbReference>
<dbReference type="GO" id="GO:0030170">
    <property type="term" value="F:pyridoxal phosphate binding"/>
    <property type="evidence" value="ECO:0007669"/>
    <property type="project" value="UniProtKB-ARBA"/>
</dbReference>
<keyword evidence="6" id="KW-0032">Aminotransferase</keyword>
<dbReference type="Proteomes" id="UP000823928">
    <property type="component" value="Unassembled WGS sequence"/>
</dbReference>
<dbReference type="InterPro" id="IPR000653">
    <property type="entry name" value="DegT/StrS_aminotransferase"/>
</dbReference>
<evidence type="ECO:0000256" key="2">
    <source>
        <dbReference type="ARBA" id="ARBA00037999"/>
    </source>
</evidence>
<dbReference type="AlphaFoldDB" id="A0A9D1F1X0"/>
<dbReference type="PIRSF" id="PIRSF000390">
    <property type="entry name" value="PLP_StrS"/>
    <property type="match status" value="1"/>
</dbReference>
<dbReference type="FunFam" id="3.40.640.10:FF:000089">
    <property type="entry name" value="Aminotransferase, DegT/DnrJ/EryC1/StrS family"/>
    <property type="match status" value="1"/>
</dbReference>
<feature type="active site" description="Proton acceptor" evidence="3">
    <location>
        <position position="185"/>
    </location>
</feature>
<dbReference type="Pfam" id="PF01041">
    <property type="entry name" value="DegT_DnrJ_EryC1"/>
    <property type="match status" value="1"/>
</dbReference>
<evidence type="ECO:0000256" key="4">
    <source>
        <dbReference type="PIRSR" id="PIRSR000390-2"/>
    </source>
</evidence>
<comment type="caution">
    <text evidence="6">The sequence shown here is derived from an EMBL/GenBank/DDBJ whole genome shotgun (WGS) entry which is preliminary data.</text>
</comment>
<dbReference type="SUPFAM" id="SSF53383">
    <property type="entry name" value="PLP-dependent transferases"/>
    <property type="match status" value="1"/>
</dbReference>
<dbReference type="CDD" id="cd00616">
    <property type="entry name" value="AHBA_syn"/>
    <property type="match status" value="1"/>
</dbReference>
<organism evidence="6 7">
    <name type="scientific">Candidatus Scatousia excrementigallinarum</name>
    <dbReference type="NCBI Taxonomy" id="2840935"/>
    <lineage>
        <taxon>Bacteria</taxon>
        <taxon>Candidatus Scatousia</taxon>
    </lineage>
</organism>
<dbReference type="InterPro" id="IPR015421">
    <property type="entry name" value="PyrdxlP-dep_Trfase_major"/>
</dbReference>
<reference evidence="6" key="1">
    <citation type="submission" date="2020-10" db="EMBL/GenBank/DDBJ databases">
        <authorList>
            <person name="Gilroy R."/>
        </authorList>
    </citation>
    <scope>NUCLEOTIDE SEQUENCE</scope>
    <source>
        <strain evidence="6">6276</strain>
    </source>
</reference>
<keyword evidence="1 4" id="KW-0663">Pyridoxal phosphate</keyword>
<comment type="similarity">
    <text evidence="2 5">Belongs to the DegT/DnrJ/EryC1 family.</text>
</comment>
<protein>
    <submittedName>
        <fullName evidence="6">DegT/DnrJ/EryC1/StrS family aminotransferase</fullName>
    </submittedName>
</protein>
<reference evidence="6" key="2">
    <citation type="journal article" date="2021" name="PeerJ">
        <title>Extensive microbial diversity within the chicken gut microbiome revealed by metagenomics and culture.</title>
        <authorList>
            <person name="Gilroy R."/>
            <person name="Ravi A."/>
            <person name="Getino M."/>
            <person name="Pursley I."/>
            <person name="Horton D.L."/>
            <person name="Alikhan N.F."/>
            <person name="Baker D."/>
            <person name="Gharbi K."/>
            <person name="Hall N."/>
            <person name="Watson M."/>
            <person name="Adriaenssens E.M."/>
            <person name="Foster-Nyarko E."/>
            <person name="Jarju S."/>
            <person name="Secka A."/>
            <person name="Antonio M."/>
            <person name="Oren A."/>
            <person name="Chaudhuri R.R."/>
            <person name="La Ragione R."/>
            <person name="Hildebrand F."/>
            <person name="Pallen M.J."/>
        </authorList>
    </citation>
    <scope>NUCLEOTIDE SEQUENCE</scope>
    <source>
        <strain evidence="6">6276</strain>
    </source>
</reference>
<dbReference type="Gene3D" id="3.90.1150.10">
    <property type="entry name" value="Aspartate Aminotransferase, domain 1"/>
    <property type="match status" value="1"/>
</dbReference>
<proteinExistence type="inferred from homology"/>
<feature type="modified residue" description="N6-(pyridoxal phosphate)lysine" evidence="4">
    <location>
        <position position="185"/>
    </location>
</feature>
<sequence length="374" mass="41429">MIPILDSKRQYATIGAEVEKAVCEVLRSGSYILGPNTKALEKELADFIGCKYTVGLNSGTDALHLALRALNIGAGDEVITVAFTFVATTEAIGIVGAKPVFVDIDKDTFNMDASKLEAAITPKTKAIIPVHLYGQPCDMDTIMTVAKKHNLHVIEDCCQAIGALYKGKMVGTFGDFGCLSFYPTKNLGGMGDGGLIMTNDEKLRDRVVALRNHGGAVRYHHDEIGVNSRLDEIQSAILRVKLPHIKEWNEMRREHAYYYNKLFANCPDIQTPKELADTYCVYHQYTVKVPNRDEVHKMLQERGIGAMLYYPIPLHLQKVHEYLGVGKGSLPVSEKNTELVISLPMFPELTKEEQETVANTLIDCIEKSKSPVKA</sequence>
<dbReference type="PANTHER" id="PTHR30244:SF36">
    <property type="entry name" value="3-OXO-GLUCOSE-6-PHOSPHATE:GLUTAMATE AMINOTRANSFERASE"/>
    <property type="match status" value="1"/>
</dbReference>